<proteinExistence type="predicted"/>
<feature type="region of interest" description="Disordered" evidence="1">
    <location>
        <begin position="76"/>
        <end position="95"/>
    </location>
</feature>
<reference evidence="3 6" key="3">
    <citation type="submission" date="2018-07" db="EMBL/GenBank/DDBJ databases">
        <title>Leeuwenhoekiella genomics.</title>
        <authorList>
            <person name="Tahon G."/>
            <person name="Willems A."/>
        </authorList>
    </citation>
    <scope>NUCLEOTIDE SEQUENCE [LARGE SCALE GENOMIC DNA]</scope>
    <source>
        <strain evidence="3 6">LMG 24856</strain>
    </source>
</reference>
<dbReference type="Proteomes" id="UP000184240">
    <property type="component" value="Unassembled WGS sequence"/>
</dbReference>
<keyword evidence="6" id="KW-1185">Reference proteome</keyword>
<evidence type="ECO:0000313" key="5">
    <source>
        <dbReference type="Proteomes" id="UP000184240"/>
    </source>
</evidence>
<accession>A0A1M5ZN40</accession>
<keyword evidence="2" id="KW-0732">Signal</keyword>
<organism evidence="4 5">
    <name type="scientific">Leeuwenhoekiella palythoae</name>
    <dbReference type="NCBI Taxonomy" id="573501"/>
    <lineage>
        <taxon>Bacteria</taxon>
        <taxon>Pseudomonadati</taxon>
        <taxon>Bacteroidota</taxon>
        <taxon>Flavobacteriia</taxon>
        <taxon>Flavobacteriales</taxon>
        <taxon>Flavobacteriaceae</taxon>
        <taxon>Leeuwenhoekiella</taxon>
    </lineage>
</organism>
<dbReference type="EMBL" id="QOVN01000008">
    <property type="protein sequence ID" value="RXG27260.1"/>
    <property type="molecule type" value="Genomic_DNA"/>
</dbReference>
<dbReference type="AlphaFoldDB" id="A0A1M5ZN40"/>
<dbReference type="Proteomes" id="UP000290037">
    <property type="component" value="Unassembled WGS sequence"/>
</dbReference>
<dbReference type="EMBL" id="FQXT01000007">
    <property type="protein sequence ID" value="SHI25707.1"/>
    <property type="molecule type" value="Genomic_DNA"/>
</dbReference>
<feature type="region of interest" description="Disordered" evidence="1">
    <location>
        <begin position="141"/>
        <end position="166"/>
    </location>
</feature>
<evidence type="ECO:0000256" key="2">
    <source>
        <dbReference type="SAM" id="SignalP"/>
    </source>
</evidence>
<dbReference type="RefSeq" id="WP_164916948.1">
    <property type="nucleotide sequence ID" value="NZ_FQXT01000007.1"/>
</dbReference>
<name>A0A1M5ZN40_9FLAO</name>
<gene>
    <name evidence="3" type="ORF">DSM01_3070</name>
    <name evidence="4" type="ORF">SAMN04487999_3276</name>
</gene>
<evidence type="ECO:0000313" key="4">
    <source>
        <dbReference type="EMBL" id="SHI25707.1"/>
    </source>
</evidence>
<evidence type="ECO:0000313" key="3">
    <source>
        <dbReference type="EMBL" id="RXG27260.1"/>
    </source>
</evidence>
<protein>
    <recommendedName>
        <fullName evidence="7">LTXXQ motif family protein</fullName>
    </recommendedName>
</protein>
<reference evidence="5" key="1">
    <citation type="submission" date="2016-11" db="EMBL/GenBank/DDBJ databases">
        <authorList>
            <person name="Varghese N."/>
            <person name="Submissions S."/>
        </authorList>
    </citation>
    <scope>NUCLEOTIDE SEQUENCE [LARGE SCALE GENOMIC DNA]</scope>
    <source>
        <strain evidence="5">DSM 19859</strain>
    </source>
</reference>
<evidence type="ECO:0000313" key="6">
    <source>
        <dbReference type="Proteomes" id="UP000290037"/>
    </source>
</evidence>
<reference evidence="4" key="2">
    <citation type="submission" date="2016-11" db="EMBL/GenBank/DDBJ databases">
        <authorList>
            <person name="Jaros S."/>
            <person name="Januszkiewicz K."/>
            <person name="Wedrychowicz H."/>
        </authorList>
    </citation>
    <scope>NUCLEOTIDE SEQUENCE [LARGE SCALE GENOMIC DNA]</scope>
    <source>
        <strain evidence="4">DSM 19859</strain>
    </source>
</reference>
<evidence type="ECO:0000256" key="1">
    <source>
        <dbReference type="SAM" id="MobiDB-lite"/>
    </source>
</evidence>
<feature type="chain" id="PRO_5013019793" description="LTXXQ motif family protein" evidence="2">
    <location>
        <begin position="19"/>
        <end position="166"/>
    </location>
</feature>
<feature type="compositionally biased region" description="Basic and acidic residues" evidence="1">
    <location>
        <begin position="143"/>
        <end position="160"/>
    </location>
</feature>
<feature type="signal peptide" evidence="2">
    <location>
        <begin position="1"/>
        <end position="18"/>
    </location>
</feature>
<evidence type="ECO:0008006" key="7">
    <source>
        <dbReference type="Google" id="ProtNLM"/>
    </source>
</evidence>
<sequence>MKKLIAIAALFVATTTFAQEQPRGERFKKMMEATPEEMAELQTKRLTLALVLDDKQQKQVYDLQLAEAKERKAQWEERAAKKSTREKGVKPTEEEIAAMRESIKERHSEMLDKQIAHQEKMQNILNEEQFDEWRKLKMKRHDRMAMRDGKRGERSHDRNQKAKWRR</sequence>
<dbReference type="Gene3D" id="1.20.120.1490">
    <property type="match status" value="1"/>
</dbReference>
<dbReference type="STRING" id="573501.SAMN04487999_3276"/>